<dbReference type="InterPro" id="IPR050164">
    <property type="entry name" value="Peptidase_C19"/>
</dbReference>
<dbReference type="Pfam" id="PF00443">
    <property type="entry name" value="UCH"/>
    <property type="match status" value="1"/>
</dbReference>
<dbReference type="OrthoDB" id="2420415at2759"/>
<accession>A0A9N9SBB3</accession>
<proteinExistence type="inferred from homology"/>
<organism evidence="3 4">
    <name type="scientific">Phaedon cochleariae</name>
    <name type="common">Mustard beetle</name>
    <dbReference type="NCBI Taxonomy" id="80249"/>
    <lineage>
        <taxon>Eukaryota</taxon>
        <taxon>Metazoa</taxon>
        <taxon>Ecdysozoa</taxon>
        <taxon>Arthropoda</taxon>
        <taxon>Hexapoda</taxon>
        <taxon>Insecta</taxon>
        <taxon>Pterygota</taxon>
        <taxon>Neoptera</taxon>
        <taxon>Endopterygota</taxon>
        <taxon>Coleoptera</taxon>
        <taxon>Polyphaga</taxon>
        <taxon>Cucujiformia</taxon>
        <taxon>Chrysomeloidea</taxon>
        <taxon>Chrysomelidae</taxon>
        <taxon>Chrysomelinae</taxon>
        <taxon>Chrysomelini</taxon>
        <taxon>Phaedon</taxon>
    </lineage>
</organism>
<dbReference type="GO" id="GO:0016579">
    <property type="term" value="P:protein deubiquitination"/>
    <property type="evidence" value="ECO:0007669"/>
    <property type="project" value="InterPro"/>
</dbReference>
<dbReference type="GO" id="GO:0004843">
    <property type="term" value="F:cysteine-type deubiquitinase activity"/>
    <property type="evidence" value="ECO:0007669"/>
    <property type="project" value="InterPro"/>
</dbReference>
<name>A0A9N9SBB3_PHACE</name>
<dbReference type="SUPFAM" id="SSF54001">
    <property type="entry name" value="Cysteine proteinases"/>
    <property type="match status" value="1"/>
</dbReference>
<sequence length="286" mass="32894">MSNYIGKTVDFFLDTENKHSGKTRYYENISSLTLIDLDFDIGERNECSVSFSDADCEQTSTCESFTNDASIPLSPYNFPIKKNGLRNLGIHIQELFVLLQFSKRVSLPPLEISELSRAPGFLISHQHDSSEFLGFLLNKLQDQENTFNFSCNFSEDKGEAVPTLVQTFFSSKILTVSRCLVCGTENDRVDLYRELQLPFPNTNYSENQNVQSLLDYYFEPEKLTEDNQCYCEICNRLTVREHITKIMEAPPRLISTLKLFRYDPSSHQSIKMQHSVCLDEHLIIDS</sequence>
<dbReference type="EMBL" id="OU896719">
    <property type="protein sequence ID" value="CAG9816013.1"/>
    <property type="molecule type" value="Genomic_DNA"/>
</dbReference>
<feature type="domain" description="USP" evidence="2">
    <location>
        <begin position="41"/>
        <end position="286"/>
    </location>
</feature>
<dbReference type="Gene3D" id="3.90.70.10">
    <property type="entry name" value="Cysteine proteinases"/>
    <property type="match status" value="1"/>
</dbReference>
<dbReference type="InterPro" id="IPR028889">
    <property type="entry name" value="USP"/>
</dbReference>
<reference evidence="3" key="2">
    <citation type="submission" date="2022-10" db="EMBL/GenBank/DDBJ databases">
        <authorList>
            <consortium name="ENA_rothamsted_submissions"/>
            <consortium name="culmorum"/>
            <person name="King R."/>
        </authorList>
    </citation>
    <scope>NUCLEOTIDE SEQUENCE</scope>
</reference>
<dbReference type="InterPro" id="IPR001394">
    <property type="entry name" value="Peptidase_C19_UCH"/>
</dbReference>
<dbReference type="Proteomes" id="UP001153737">
    <property type="component" value="Chromosome 13"/>
</dbReference>
<evidence type="ECO:0000259" key="2">
    <source>
        <dbReference type="PROSITE" id="PS50235"/>
    </source>
</evidence>
<dbReference type="PROSITE" id="PS50235">
    <property type="entry name" value="USP_3"/>
    <property type="match status" value="1"/>
</dbReference>
<dbReference type="GO" id="GO:0005634">
    <property type="term" value="C:nucleus"/>
    <property type="evidence" value="ECO:0007669"/>
    <property type="project" value="TreeGrafter"/>
</dbReference>
<protein>
    <recommendedName>
        <fullName evidence="2">USP domain-containing protein</fullName>
    </recommendedName>
</protein>
<evidence type="ECO:0000256" key="1">
    <source>
        <dbReference type="ARBA" id="ARBA00009085"/>
    </source>
</evidence>
<dbReference type="AlphaFoldDB" id="A0A9N9SBB3"/>
<reference evidence="3" key="1">
    <citation type="submission" date="2022-01" db="EMBL/GenBank/DDBJ databases">
        <authorList>
            <person name="King R."/>
        </authorList>
    </citation>
    <scope>NUCLEOTIDE SEQUENCE</scope>
</reference>
<dbReference type="InterPro" id="IPR038765">
    <property type="entry name" value="Papain-like_cys_pep_sf"/>
</dbReference>
<evidence type="ECO:0000313" key="4">
    <source>
        <dbReference type="Proteomes" id="UP001153737"/>
    </source>
</evidence>
<keyword evidence="4" id="KW-1185">Reference proteome</keyword>
<dbReference type="PANTHER" id="PTHR24006">
    <property type="entry name" value="UBIQUITIN CARBOXYL-TERMINAL HYDROLASE"/>
    <property type="match status" value="1"/>
</dbReference>
<gene>
    <name evidence="3" type="ORF">PHAECO_LOCUS3484</name>
</gene>
<evidence type="ECO:0000313" key="3">
    <source>
        <dbReference type="EMBL" id="CAG9816013.1"/>
    </source>
</evidence>
<comment type="similarity">
    <text evidence="1">Belongs to the peptidase C19 family.</text>
</comment>
<dbReference type="PANTHER" id="PTHR24006:SF908">
    <property type="entry name" value="DEUBIQUITINATING APOPTOTIC INHIBITOR, ISOFORM A"/>
    <property type="match status" value="1"/>
</dbReference>
<dbReference type="GO" id="GO:0005829">
    <property type="term" value="C:cytosol"/>
    <property type="evidence" value="ECO:0007669"/>
    <property type="project" value="TreeGrafter"/>
</dbReference>